<keyword evidence="4" id="KW-0812">Transmembrane</keyword>
<dbReference type="GO" id="GO:0016616">
    <property type="term" value="F:oxidoreductase activity, acting on the CH-OH group of donors, NAD or NADP as acceptor"/>
    <property type="evidence" value="ECO:0007669"/>
    <property type="project" value="TreeGrafter"/>
</dbReference>
<reference evidence="5" key="2">
    <citation type="journal article" date="2023" name="IMA Fungus">
        <title>Comparative genomic study of the Penicillium genus elucidates a diverse pangenome and 15 lateral gene transfer events.</title>
        <authorList>
            <person name="Petersen C."/>
            <person name="Sorensen T."/>
            <person name="Nielsen M.R."/>
            <person name="Sondergaard T.E."/>
            <person name="Sorensen J.L."/>
            <person name="Fitzpatrick D.A."/>
            <person name="Frisvad J.C."/>
            <person name="Nielsen K.L."/>
        </authorList>
    </citation>
    <scope>NUCLEOTIDE SEQUENCE</scope>
    <source>
        <strain evidence="5">IBT 30728</strain>
    </source>
</reference>
<accession>A0A9W9XDC2</accession>
<reference evidence="5" key="1">
    <citation type="submission" date="2022-12" db="EMBL/GenBank/DDBJ databases">
        <authorList>
            <person name="Petersen C."/>
        </authorList>
    </citation>
    <scope>NUCLEOTIDE SEQUENCE</scope>
    <source>
        <strain evidence="5">IBT 30728</strain>
    </source>
</reference>
<keyword evidence="4" id="KW-0472">Membrane</keyword>
<protein>
    <submittedName>
        <fullName evidence="5">Uncharacterized protein</fullName>
    </submittedName>
</protein>
<evidence type="ECO:0000256" key="1">
    <source>
        <dbReference type="ARBA" id="ARBA00006484"/>
    </source>
</evidence>
<evidence type="ECO:0000256" key="2">
    <source>
        <dbReference type="ARBA" id="ARBA00022857"/>
    </source>
</evidence>
<dbReference type="PRINTS" id="PR00081">
    <property type="entry name" value="GDHRDH"/>
</dbReference>
<feature type="transmembrane region" description="Helical" evidence="4">
    <location>
        <begin position="12"/>
        <end position="36"/>
    </location>
</feature>
<dbReference type="PROSITE" id="PS00061">
    <property type="entry name" value="ADH_SHORT"/>
    <property type="match status" value="1"/>
</dbReference>
<dbReference type="InterPro" id="IPR036291">
    <property type="entry name" value="NAD(P)-bd_dom_sf"/>
</dbReference>
<dbReference type="PANTHER" id="PTHR24322">
    <property type="entry name" value="PKSB"/>
    <property type="match status" value="1"/>
</dbReference>
<dbReference type="EMBL" id="JAPWDQ010000004">
    <property type="protein sequence ID" value="KAJ5489261.1"/>
    <property type="molecule type" value="Genomic_DNA"/>
</dbReference>
<organism evidence="5 6">
    <name type="scientific">Penicillium diatomitis</name>
    <dbReference type="NCBI Taxonomy" id="2819901"/>
    <lineage>
        <taxon>Eukaryota</taxon>
        <taxon>Fungi</taxon>
        <taxon>Dikarya</taxon>
        <taxon>Ascomycota</taxon>
        <taxon>Pezizomycotina</taxon>
        <taxon>Eurotiomycetes</taxon>
        <taxon>Eurotiomycetidae</taxon>
        <taxon>Eurotiales</taxon>
        <taxon>Aspergillaceae</taxon>
        <taxon>Penicillium</taxon>
    </lineage>
</organism>
<dbReference type="GeneID" id="81624002"/>
<dbReference type="Pfam" id="PF00106">
    <property type="entry name" value="adh_short"/>
    <property type="match status" value="1"/>
</dbReference>
<comment type="similarity">
    <text evidence="1">Belongs to the short-chain dehydrogenases/reductases (SDR) family.</text>
</comment>
<keyword evidence="4" id="KW-1133">Transmembrane helix</keyword>
<evidence type="ECO:0000313" key="6">
    <source>
        <dbReference type="Proteomes" id="UP001148312"/>
    </source>
</evidence>
<dbReference type="CDD" id="cd05339">
    <property type="entry name" value="17beta-HSDXI-like_SDR_c"/>
    <property type="match status" value="1"/>
</dbReference>
<comment type="caution">
    <text evidence="5">The sequence shown here is derived from an EMBL/GenBank/DDBJ whole genome shotgun (WGS) entry which is preliminary data.</text>
</comment>
<keyword evidence="2" id="KW-0521">NADP</keyword>
<dbReference type="Proteomes" id="UP001148312">
    <property type="component" value="Unassembled WGS sequence"/>
</dbReference>
<dbReference type="SUPFAM" id="SSF51735">
    <property type="entry name" value="NAD(P)-binding Rossmann-fold domains"/>
    <property type="match status" value="1"/>
</dbReference>
<dbReference type="PANTHER" id="PTHR24322:SF736">
    <property type="entry name" value="RETINOL DEHYDROGENASE 10"/>
    <property type="match status" value="1"/>
</dbReference>
<keyword evidence="6" id="KW-1185">Reference proteome</keyword>
<name>A0A9W9XDC2_9EURO</name>
<evidence type="ECO:0000256" key="4">
    <source>
        <dbReference type="SAM" id="Phobius"/>
    </source>
</evidence>
<keyword evidence="3" id="KW-0560">Oxidoreductase</keyword>
<dbReference type="InterPro" id="IPR020904">
    <property type="entry name" value="Sc_DH/Rdtase_CS"/>
</dbReference>
<dbReference type="AlphaFoldDB" id="A0A9W9XDC2"/>
<proteinExistence type="inferred from homology"/>
<evidence type="ECO:0000256" key="3">
    <source>
        <dbReference type="ARBA" id="ARBA00023002"/>
    </source>
</evidence>
<gene>
    <name evidence="5" type="ORF">N7539_004151</name>
</gene>
<sequence length="317" mass="34513">MSLGYGQHLIDGLYSMSKLMVVLILSPLVLYTIYLVNRYLSSRALNNGVTASFDWSKEIVLVTGGSDGIGAASVQKLAKRGTTVVVLDIRPLQYDAPKNVHYYRCDLTKESELQAVAERLRGEIGDPTCVVANAGLCRGKPLLHATPRDIELTFAVNNLALIWTAKTFLPSMVKNNHGHFLIMASQTAHLATAGIVDYAATKSAALAIYEGLQTELRHVYKAPAVRMSCLSPSAVKTKMFEGIQMPASVTLLKPSDIAEVVAETLWSGKAQNRMTPSLAYISPPTRALPDWMRVGFQDLGKDAMSALSPHHPMDEAQ</sequence>
<dbReference type="RefSeq" id="XP_056791294.1">
    <property type="nucleotide sequence ID" value="XM_056933753.1"/>
</dbReference>
<dbReference type="Gene3D" id="3.40.50.720">
    <property type="entry name" value="NAD(P)-binding Rossmann-like Domain"/>
    <property type="match status" value="1"/>
</dbReference>
<dbReference type="InterPro" id="IPR002347">
    <property type="entry name" value="SDR_fam"/>
</dbReference>
<evidence type="ECO:0000313" key="5">
    <source>
        <dbReference type="EMBL" id="KAJ5489261.1"/>
    </source>
</evidence>